<reference evidence="8" key="1">
    <citation type="submission" date="2025-08" db="UniProtKB">
        <authorList>
            <consortium name="Ensembl"/>
        </authorList>
    </citation>
    <scope>IDENTIFICATION</scope>
</reference>
<keyword evidence="2" id="KW-0645">Protease</keyword>
<keyword evidence="3" id="KW-0064">Aspartyl protease</keyword>
<evidence type="ECO:0000313" key="9">
    <source>
        <dbReference type="Proteomes" id="UP000694404"/>
    </source>
</evidence>
<evidence type="ECO:0000256" key="5">
    <source>
        <dbReference type="SAM" id="MobiDB-lite"/>
    </source>
</evidence>
<dbReference type="GO" id="GO:0006508">
    <property type="term" value="P:proteolysis"/>
    <property type="evidence" value="ECO:0007669"/>
    <property type="project" value="UniProtKB-KW"/>
</dbReference>
<sequence>EKWRTYLIRRDLELGWFRSCCQFTLCHAYACFLSPSLSPCIQIVYAERPLTDNHRSLASYGLKDGDVVILRQKENAEPRPPVQFPGLPRIDFSSIAVPGTSAQQQQQQPAQHLRPSPPDISSSPQGLDNPALLRDMLLANPHELSLLKERNPPLAEALLSGDLEKFTRVLVEQQQDRARREQERIRLFSADPFDLEAQAKIEEDIRQQNIEENMTIAMEEAPESFGQVVMLYINCKVNGHPVKAFVDSGAQMTIMSQACAERCNIMRLVDRRWAGIAKGVGTQKIIGRVHLAQVQIEGDFLPCSFSILEEQPMDMLLGLDMLKRHQCSIDLKKNVLVIGTTGSQTTFLPEGELPECARLAYGPGREDMRPEEIADQELAEALQKSVEEAGTTRSQIRVTVGRVKKPFSPLSMIKI</sequence>
<dbReference type="SUPFAM" id="SSF50630">
    <property type="entry name" value="Acid proteases"/>
    <property type="match status" value="1"/>
</dbReference>
<dbReference type="SUPFAM" id="SSF54236">
    <property type="entry name" value="Ubiquitin-like"/>
    <property type="match status" value="1"/>
</dbReference>
<feature type="domain" description="Ddi1/2 HDD" evidence="7">
    <location>
        <begin position="128"/>
        <end position="193"/>
    </location>
</feature>
<evidence type="ECO:0000256" key="1">
    <source>
        <dbReference type="ARBA" id="ARBA00009136"/>
    </source>
</evidence>
<dbReference type="InterPro" id="IPR029071">
    <property type="entry name" value="Ubiquitin-like_domsf"/>
</dbReference>
<protein>
    <recommendedName>
        <fullName evidence="10">Ubiquitin-like domain-containing protein</fullName>
    </recommendedName>
</protein>
<dbReference type="AlphaFoldDB" id="A0A8C0IU90"/>
<dbReference type="Ensembl" id="ENSCABT00000021660.1">
    <property type="protein sequence ID" value="ENSCABP00000019770.1"/>
    <property type="gene ID" value="ENSCABG00000014584.1"/>
</dbReference>
<dbReference type="Pfam" id="PF24669">
    <property type="entry name" value="Ddi2_HDD"/>
    <property type="match status" value="1"/>
</dbReference>
<evidence type="ECO:0000259" key="6">
    <source>
        <dbReference type="Pfam" id="PF09668"/>
    </source>
</evidence>
<feature type="compositionally biased region" description="Low complexity" evidence="5">
    <location>
        <begin position="102"/>
        <end position="111"/>
    </location>
</feature>
<dbReference type="PANTHER" id="PTHR15397:SF3">
    <property type="entry name" value="DNA DAMAGE INDUCIBLE 1 HOMOLOG 2"/>
    <property type="match status" value="1"/>
</dbReference>
<feature type="region of interest" description="Disordered" evidence="5">
    <location>
        <begin position="98"/>
        <end position="128"/>
    </location>
</feature>
<evidence type="ECO:0000313" key="8">
    <source>
        <dbReference type="Ensembl" id="ENSCABP00000019770.1"/>
    </source>
</evidence>
<reference evidence="8" key="2">
    <citation type="submission" date="2025-09" db="UniProtKB">
        <authorList>
            <consortium name="Ensembl"/>
        </authorList>
    </citation>
    <scope>IDENTIFICATION</scope>
</reference>
<dbReference type="Proteomes" id="UP000694404">
    <property type="component" value="Unplaced"/>
</dbReference>
<dbReference type="FunFam" id="2.40.70.10:FF:000005">
    <property type="entry name" value="DNA damage inducible 1 homolog 2"/>
    <property type="match status" value="1"/>
</dbReference>
<evidence type="ECO:0000259" key="7">
    <source>
        <dbReference type="Pfam" id="PF24669"/>
    </source>
</evidence>
<keyword evidence="4" id="KW-0378">Hydrolase</keyword>
<proteinExistence type="inferred from homology"/>
<evidence type="ECO:0000256" key="4">
    <source>
        <dbReference type="ARBA" id="ARBA00022801"/>
    </source>
</evidence>
<keyword evidence="9" id="KW-1185">Reference proteome</keyword>
<organism evidence="8 9">
    <name type="scientific">Chelonoidis abingdonii</name>
    <name type="common">Abingdon island giant tortoise</name>
    <name type="synonym">Testudo abingdonii</name>
    <dbReference type="NCBI Taxonomy" id="106734"/>
    <lineage>
        <taxon>Eukaryota</taxon>
        <taxon>Metazoa</taxon>
        <taxon>Chordata</taxon>
        <taxon>Craniata</taxon>
        <taxon>Vertebrata</taxon>
        <taxon>Euteleostomi</taxon>
        <taxon>Archelosauria</taxon>
        <taxon>Testudinata</taxon>
        <taxon>Testudines</taxon>
        <taxon>Cryptodira</taxon>
        <taxon>Durocryptodira</taxon>
        <taxon>Testudinoidea</taxon>
        <taxon>Testudinidae</taxon>
        <taxon>Chelonoidis</taxon>
    </lineage>
</organism>
<dbReference type="InterPro" id="IPR057273">
    <property type="entry name" value="Ddi1/2_HDD"/>
</dbReference>
<dbReference type="Pfam" id="PF09668">
    <property type="entry name" value="Asp_protease"/>
    <property type="match status" value="1"/>
</dbReference>
<dbReference type="GeneTree" id="ENSGT00950000182999"/>
<feature type="domain" description="Aspartic peptidase DDI1-type" evidence="6">
    <location>
        <begin position="222"/>
        <end position="330"/>
    </location>
</feature>
<dbReference type="Gene3D" id="2.40.70.10">
    <property type="entry name" value="Acid Proteases"/>
    <property type="match status" value="1"/>
</dbReference>
<dbReference type="GO" id="GO:0004190">
    <property type="term" value="F:aspartic-type endopeptidase activity"/>
    <property type="evidence" value="ECO:0007669"/>
    <property type="project" value="UniProtKB-KW"/>
</dbReference>
<dbReference type="InterPro" id="IPR021109">
    <property type="entry name" value="Peptidase_aspartic_dom_sf"/>
</dbReference>
<dbReference type="InterPro" id="IPR019103">
    <property type="entry name" value="Peptidase_aspartic_DDI1-type"/>
</dbReference>
<dbReference type="Gene3D" id="3.10.20.90">
    <property type="entry name" value="Phosphatidylinositol 3-kinase Catalytic Subunit, Chain A, domain 1"/>
    <property type="match status" value="1"/>
</dbReference>
<evidence type="ECO:0000256" key="2">
    <source>
        <dbReference type="ARBA" id="ARBA00022670"/>
    </source>
</evidence>
<name>A0A8C0IU90_CHEAB</name>
<accession>A0A8C0IU90</accession>
<evidence type="ECO:0008006" key="10">
    <source>
        <dbReference type="Google" id="ProtNLM"/>
    </source>
</evidence>
<dbReference type="PANTHER" id="PTHR15397">
    <property type="entry name" value="SODIUM-GLUCOSE COTRANSPORTER REGULATORY PROTEIN -RELATED"/>
    <property type="match status" value="1"/>
</dbReference>
<comment type="similarity">
    <text evidence="1">Belongs to the DDI1 family.</text>
</comment>
<dbReference type="CDD" id="cd05479">
    <property type="entry name" value="RP_DDI"/>
    <property type="match status" value="1"/>
</dbReference>
<evidence type="ECO:0000256" key="3">
    <source>
        <dbReference type="ARBA" id="ARBA00022750"/>
    </source>
</evidence>